<comment type="caution">
    <text evidence="1">The sequence shown here is derived from an EMBL/GenBank/DDBJ whole genome shotgun (WGS) entry which is preliminary data.</text>
</comment>
<name>A0ACC0AQ23_CATRO</name>
<organism evidence="1 2">
    <name type="scientific">Catharanthus roseus</name>
    <name type="common">Madagascar periwinkle</name>
    <name type="synonym">Vinca rosea</name>
    <dbReference type="NCBI Taxonomy" id="4058"/>
    <lineage>
        <taxon>Eukaryota</taxon>
        <taxon>Viridiplantae</taxon>
        <taxon>Streptophyta</taxon>
        <taxon>Embryophyta</taxon>
        <taxon>Tracheophyta</taxon>
        <taxon>Spermatophyta</taxon>
        <taxon>Magnoliopsida</taxon>
        <taxon>eudicotyledons</taxon>
        <taxon>Gunneridae</taxon>
        <taxon>Pentapetalae</taxon>
        <taxon>asterids</taxon>
        <taxon>lamiids</taxon>
        <taxon>Gentianales</taxon>
        <taxon>Apocynaceae</taxon>
        <taxon>Rauvolfioideae</taxon>
        <taxon>Vinceae</taxon>
        <taxon>Catharanthinae</taxon>
        <taxon>Catharanthus</taxon>
    </lineage>
</organism>
<dbReference type="EMBL" id="CM044705">
    <property type="protein sequence ID" value="KAI5661591.1"/>
    <property type="molecule type" value="Genomic_DNA"/>
</dbReference>
<gene>
    <name evidence="1" type="ORF">M9H77_20914</name>
</gene>
<keyword evidence="2" id="KW-1185">Reference proteome</keyword>
<evidence type="ECO:0000313" key="2">
    <source>
        <dbReference type="Proteomes" id="UP001060085"/>
    </source>
</evidence>
<evidence type="ECO:0000313" key="1">
    <source>
        <dbReference type="EMBL" id="KAI5661591.1"/>
    </source>
</evidence>
<proteinExistence type="predicted"/>
<protein>
    <submittedName>
        <fullName evidence="1">Uncharacterized protein</fullName>
    </submittedName>
</protein>
<dbReference type="Proteomes" id="UP001060085">
    <property type="component" value="Linkage Group LG05"/>
</dbReference>
<sequence length="126" mass="14317">MKTYHHRGKNRRQKDEDTEKTRRRRAAAVVYGPRRGLVGNGHNFALGRPIEAILVGISIEEESDTNSKEGRVKKEKHKKRRRNGYTKTEVRRGVKKGESQRAARVGSARPGLASLTQSKTEHLLFS</sequence>
<reference evidence="2" key="1">
    <citation type="journal article" date="2023" name="Nat. Plants">
        <title>Single-cell RNA sequencing provides a high-resolution roadmap for understanding the multicellular compartmentation of specialized metabolism.</title>
        <authorList>
            <person name="Sun S."/>
            <person name="Shen X."/>
            <person name="Li Y."/>
            <person name="Li Y."/>
            <person name="Wang S."/>
            <person name="Li R."/>
            <person name="Zhang H."/>
            <person name="Shen G."/>
            <person name="Guo B."/>
            <person name="Wei J."/>
            <person name="Xu J."/>
            <person name="St-Pierre B."/>
            <person name="Chen S."/>
            <person name="Sun C."/>
        </authorList>
    </citation>
    <scope>NUCLEOTIDE SEQUENCE [LARGE SCALE GENOMIC DNA]</scope>
</reference>
<accession>A0ACC0AQ23</accession>